<feature type="non-terminal residue" evidence="2">
    <location>
        <position position="1"/>
    </location>
</feature>
<accession>A0A1S8WQ55</accession>
<reference evidence="2 3" key="1">
    <citation type="submission" date="2015-03" db="EMBL/GenBank/DDBJ databases">
        <title>Draft genome of the nematode, Opisthorchis viverrini.</title>
        <authorList>
            <person name="Mitreva M."/>
        </authorList>
    </citation>
    <scope>NUCLEOTIDE SEQUENCE [LARGE SCALE GENOMIC DNA]</scope>
    <source>
        <strain evidence="2">Khon Kaen</strain>
    </source>
</reference>
<feature type="compositionally biased region" description="Polar residues" evidence="1">
    <location>
        <begin position="79"/>
        <end position="88"/>
    </location>
</feature>
<feature type="compositionally biased region" description="Acidic residues" evidence="1">
    <location>
        <begin position="40"/>
        <end position="49"/>
    </location>
</feature>
<feature type="compositionally biased region" description="Polar residues" evidence="1">
    <location>
        <begin position="51"/>
        <end position="62"/>
    </location>
</feature>
<name>A0A1S8WQ55_OPIVI</name>
<proteinExistence type="predicted"/>
<dbReference type="EMBL" id="KV897047">
    <property type="protein sequence ID" value="OON16586.1"/>
    <property type="molecule type" value="Genomic_DNA"/>
</dbReference>
<feature type="region of interest" description="Disordered" evidence="1">
    <location>
        <begin position="1"/>
        <end position="97"/>
    </location>
</feature>
<evidence type="ECO:0000313" key="3">
    <source>
        <dbReference type="Proteomes" id="UP000243686"/>
    </source>
</evidence>
<organism evidence="2 3">
    <name type="scientific">Opisthorchis viverrini</name>
    <name type="common">Southeast Asian liver fluke</name>
    <dbReference type="NCBI Taxonomy" id="6198"/>
    <lineage>
        <taxon>Eukaryota</taxon>
        <taxon>Metazoa</taxon>
        <taxon>Spiralia</taxon>
        <taxon>Lophotrochozoa</taxon>
        <taxon>Platyhelminthes</taxon>
        <taxon>Trematoda</taxon>
        <taxon>Digenea</taxon>
        <taxon>Opisthorchiida</taxon>
        <taxon>Opisthorchiata</taxon>
        <taxon>Opisthorchiidae</taxon>
        <taxon>Opisthorchis</taxon>
    </lineage>
</organism>
<gene>
    <name evidence="2" type="ORF">X801_07600</name>
</gene>
<sequence>LSRSHVHSCESDQTESVSSRYIAGLDPDQTIGNIVPQLLETDDAEDDTDTNASRQPSGSSPVLLTPYGGPAGPDPDSFGRTTQSTSPNSRERKSLCVSRHQLPAAIAQAQGLLSGSGLHVSPLSSSQVATGQTRVRVTFKEIVEQTIGKDDKPGEN</sequence>
<keyword evidence="3" id="KW-1185">Reference proteome</keyword>
<evidence type="ECO:0000313" key="2">
    <source>
        <dbReference type="EMBL" id="OON16586.1"/>
    </source>
</evidence>
<dbReference type="AlphaFoldDB" id="A0A1S8WQ55"/>
<dbReference type="Proteomes" id="UP000243686">
    <property type="component" value="Unassembled WGS sequence"/>
</dbReference>
<evidence type="ECO:0000256" key="1">
    <source>
        <dbReference type="SAM" id="MobiDB-lite"/>
    </source>
</evidence>
<protein>
    <submittedName>
        <fullName evidence="2">Uncharacterized protein</fullName>
    </submittedName>
</protein>